<dbReference type="InParanoid" id="A0A2T3A1D2"/>
<dbReference type="EC" id="2.7.1.-" evidence="6"/>
<dbReference type="PANTHER" id="PTHR19443:SF24">
    <property type="entry name" value="PHOSPHOTRANSFERASE"/>
    <property type="match status" value="1"/>
</dbReference>
<feature type="region of interest" description="Disordered" evidence="7">
    <location>
        <begin position="36"/>
        <end position="71"/>
    </location>
</feature>
<evidence type="ECO:0000259" key="9">
    <source>
        <dbReference type="Pfam" id="PF00349"/>
    </source>
</evidence>
<evidence type="ECO:0000313" key="11">
    <source>
        <dbReference type="EMBL" id="PSR81047.1"/>
    </source>
</evidence>
<evidence type="ECO:0000256" key="7">
    <source>
        <dbReference type="SAM" id="MobiDB-lite"/>
    </source>
</evidence>
<keyword evidence="5 6" id="KW-0067">ATP-binding</keyword>
<evidence type="ECO:0000256" key="5">
    <source>
        <dbReference type="ARBA" id="ARBA00022840"/>
    </source>
</evidence>
<proteinExistence type="inferred from homology"/>
<dbReference type="GO" id="GO:0008865">
    <property type="term" value="F:fructokinase activity"/>
    <property type="evidence" value="ECO:0007669"/>
    <property type="project" value="TreeGrafter"/>
</dbReference>
<evidence type="ECO:0000259" key="10">
    <source>
        <dbReference type="Pfam" id="PF03727"/>
    </source>
</evidence>
<keyword evidence="8" id="KW-0732">Signal</keyword>
<dbReference type="SUPFAM" id="SSF53067">
    <property type="entry name" value="Actin-like ATPase domain"/>
    <property type="match status" value="2"/>
</dbReference>
<keyword evidence="3 6" id="KW-0547">Nucleotide-binding</keyword>
<keyword evidence="12" id="KW-1185">Reference proteome</keyword>
<dbReference type="GO" id="GO:0006096">
    <property type="term" value="P:glycolytic process"/>
    <property type="evidence" value="ECO:0007669"/>
    <property type="project" value="UniProtKB-UniPathway"/>
</dbReference>
<dbReference type="Proteomes" id="UP000241462">
    <property type="component" value="Unassembled WGS sequence"/>
</dbReference>
<dbReference type="Pfam" id="PF03727">
    <property type="entry name" value="Hexokinase_2"/>
    <property type="match status" value="1"/>
</dbReference>
<feature type="chain" id="PRO_5015698124" description="Phosphotransferase" evidence="8">
    <location>
        <begin position="35"/>
        <end position="572"/>
    </location>
</feature>
<dbReference type="GO" id="GO:0006013">
    <property type="term" value="P:mannose metabolic process"/>
    <property type="evidence" value="ECO:0007669"/>
    <property type="project" value="TreeGrafter"/>
</dbReference>
<dbReference type="Pfam" id="PF00349">
    <property type="entry name" value="Hexokinase_1"/>
    <property type="match status" value="1"/>
</dbReference>
<protein>
    <recommendedName>
        <fullName evidence="6">Phosphotransferase</fullName>
        <ecNumber evidence="6">2.7.1.-</ecNumber>
    </recommendedName>
</protein>
<evidence type="ECO:0000256" key="2">
    <source>
        <dbReference type="ARBA" id="ARBA00022679"/>
    </source>
</evidence>
<gene>
    <name evidence="11" type="ORF">BD289DRAFT_49630</name>
</gene>
<dbReference type="InterPro" id="IPR001312">
    <property type="entry name" value="Hexokinase"/>
</dbReference>
<dbReference type="InterPro" id="IPR043129">
    <property type="entry name" value="ATPase_NBD"/>
</dbReference>
<dbReference type="CDD" id="cd24000">
    <property type="entry name" value="ASKHA_NBD_HK"/>
    <property type="match status" value="1"/>
</dbReference>
<keyword evidence="4 6" id="KW-0418">Kinase</keyword>
<dbReference type="PANTHER" id="PTHR19443">
    <property type="entry name" value="HEXOKINASE"/>
    <property type="match status" value="1"/>
</dbReference>
<dbReference type="PROSITE" id="PS51748">
    <property type="entry name" value="HEXOKINASE_2"/>
    <property type="match status" value="1"/>
</dbReference>
<dbReference type="InterPro" id="IPR022673">
    <property type="entry name" value="Hexokinase_C"/>
</dbReference>
<evidence type="ECO:0000256" key="4">
    <source>
        <dbReference type="ARBA" id="ARBA00022777"/>
    </source>
</evidence>
<evidence type="ECO:0000256" key="1">
    <source>
        <dbReference type="ARBA" id="ARBA00009225"/>
    </source>
</evidence>
<dbReference type="STRING" id="2025994.A0A2T3A1D2"/>
<dbReference type="InterPro" id="IPR022672">
    <property type="entry name" value="Hexokinase_N"/>
</dbReference>
<dbReference type="GO" id="GO:0004340">
    <property type="term" value="F:glucokinase activity"/>
    <property type="evidence" value="ECO:0007669"/>
    <property type="project" value="TreeGrafter"/>
</dbReference>
<name>A0A2T3A1D2_9PEZI</name>
<dbReference type="Gene3D" id="3.40.367.20">
    <property type="match status" value="1"/>
</dbReference>
<evidence type="ECO:0000256" key="6">
    <source>
        <dbReference type="RuleBase" id="RU362007"/>
    </source>
</evidence>
<dbReference type="GO" id="GO:0006006">
    <property type="term" value="P:glucose metabolic process"/>
    <property type="evidence" value="ECO:0007669"/>
    <property type="project" value="TreeGrafter"/>
</dbReference>
<dbReference type="PRINTS" id="PR00475">
    <property type="entry name" value="HEXOKINASE"/>
</dbReference>
<feature type="domain" description="Hexokinase N-terminal" evidence="9">
    <location>
        <begin position="88"/>
        <end position="280"/>
    </location>
</feature>
<evidence type="ECO:0000256" key="8">
    <source>
        <dbReference type="SAM" id="SignalP"/>
    </source>
</evidence>
<organism evidence="11 12">
    <name type="scientific">Coniella lustricola</name>
    <dbReference type="NCBI Taxonomy" id="2025994"/>
    <lineage>
        <taxon>Eukaryota</taxon>
        <taxon>Fungi</taxon>
        <taxon>Dikarya</taxon>
        <taxon>Ascomycota</taxon>
        <taxon>Pezizomycotina</taxon>
        <taxon>Sordariomycetes</taxon>
        <taxon>Sordariomycetidae</taxon>
        <taxon>Diaporthales</taxon>
        <taxon>Schizoparmaceae</taxon>
        <taxon>Coniella</taxon>
    </lineage>
</organism>
<dbReference type="GO" id="GO:0005829">
    <property type="term" value="C:cytosol"/>
    <property type="evidence" value="ECO:0007669"/>
    <property type="project" value="TreeGrafter"/>
</dbReference>
<dbReference type="GO" id="GO:0005739">
    <property type="term" value="C:mitochondrion"/>
    <property type="evidence" value="ECO:0007669"/>
    <property type="project" value="TreeGrafter"/>
</dbReference>
<keyword evidence="6" id="KW-0324">Glycolysis</keyword>
<comment type="similarity">
    <text evidence="1 6">Belongs to the hexokinase family.</text>
</comment>
<dbReference type="GO" id="GO:0019158">
    <property type="term" value="F:mannokinase activity"/>
    <property type="evidence" value="ECO:0007669"/>
    <property type="project" value="TreeGrafter"/>
</dbReference>
<evidence type="ECO:0000313" key="12">
    <source>
        <dbReference type="Proteomes" id="UP000241462"/>
    </source>
</evidence>
<sequence>MPTLRQILLAAVKSLLRGKSLLAALLALWTGASQLSQGPRSASASDSDSRPKLDDTAPAPPAEPRPSRTPDDFLGEFDELFLRPTEGAALAHLAQMLKAQFQDGLLTNPACMLPSYNHQLPSRSEHGRYLALDVGGSTLRVAVVQLRGRDADGSASRIVRQDSFKIDRAVKDLEGLAFFDWVAQKIVSTVSAARGPEHQDPHLGSTGPLFMGLAWSFPIEQTSLKGGKLQSMGKGFRACATLLGQDLGDIIKAACHARGLDVELAAIVNDSTAALLSEAYLNSSTRFSLILGTGVNIAVHLPVATVGRAKFGDRPATWFDKASHVIVNTELGMFGKGILPITRWDEALNAAHAKPDFQPLEHLVSGCYLGEMCRLALVEAVATTGVLGGLVPPSLKVPYSLDTETISFISGESPESSLALFKARHPQSSTPSTSSSSPPPPTPPEINKQDILFIRRLASSISQRSSAIIAACIFALWQFKIEAEAASVSDLENDAGAAAAREELSLDKHVVAFNGSVIECYPGYLQNLQDYLDQLITAAGGSAGTISLVGAKESSLLGAAVALACLEEGKAN</sequence>
<dbReference type="AlphaFoldDB" id="A0A2T3A1D2"/>
<dbReference type="GO" id="GO:0001678">
    <property type="term" value="P:intracellular glucose homeostasis"/>
    <property type="evidence" value="ECO:0007669"/>
    <property type="project" value="InterPro"/>
</dbReference>
<keyword evidence="2 6" id="KW-0808">Transferase</keyword>
<dbReference type="GO" id="GO:0005536">
    <property type="term" value="F:D-glucose binding"/>
    <property type="evidence" value="ECO:0007669"/>
    <property type="project" value="InterPro"/>
</dbReference>
<dbReference type="GO" id="GO:0005524">
    <property type="term" value="F:ATP binding"/>
    <property type="evidence" value="ECO:0007669"/>
    <property type="project" value="UniProtKB-UniRule"/>
</dbReference>
<dbReference type="Gene3D" id="3.30.420.40">
    <property type="match status" value="1"/>
</dbReference>
<feature type="signal peptide" evidence="8">
    <location>
        <begin position="1"/>
        <end position="34"/>
    </location>
</feature>
<feature type="domain" description="Hexokinase C-terminal" evidence="10">
    <location>
        <begin position="287"/>
        <end position="565"/>
    </location>
</feature>
<reference evidence="11 12" key="1">
    <citation type="journal article" date="2018" name="Mycol. Prog.">
        <title>Coniella lustricola, a new species from submerged detritus.</title>
        <authorList>
            <person name="Raudabaugh D.B."/>
            <person name="Iturriaga T."/>
            <person name="Carver A."/>
            <person name="Mondo S."/>
            <person name="Pangilinan J."/>
            <person name="Lipzen A."/>
            <person name="He G."/>
            <person name="Amirebrahimi M."/>
            <person name="Grigoriev I.V."/>
            <person name="Miller A.N."/>
        </authorList>
    </citation>
    <scope>NUCLEOTIDE SEQUENCE [LARGE SCALE GENOMIC DNA]</scope>
    <source>
        <strain evidence="11 12">B22-T-1</strain>
    </source>
</reference>
<accession>A0A2T3A1D2</accession>
<dbReference type="UniPathway" id="UPA00109">
    <property type="reaction ID" value="UER00180"/>
</dbReference>
<evidence type="ECO:0000256" key="3">
    <source>
        <dbReference type="ARBA" id="ARBA00022741"/>
    </source>
</evidence>
<dbReference type="OrthoDB" id="419537at2759"/>
<dbReference type="EMBL" id="KZ678511">
    <property type="protein sequence ID" value="PSR81047.1"/>
    <property type="molecule type" value="Genomic_DNA"/>
</dbReference>
<feature type="region of interest" description="Disordered" evidence="7">
    <location>
        <begin position="422"/>
        <end position="445"/>
    </location>
</feature>